<protein>
    <submittedName>
        <fullName evidence="1">Uncharacterized protein</fullName>
    </submittedName>
</protein>
<keyword evidence="2" id="KW-1185">Reference proteome</keyword>
<dbReference type="EMBL" id="JAHRIP010036353">
    <property type="protein sequence ID" value="MEQ2294002.1"/>
    <property type="molecule type" value="Genomic_DNA"/>
</dbReference>
<evidence type="ECO:0000313" key="1">
    <source>
        <dbReference type="EMBL" id="MEQ2294002.1"/>
    </source>
</evidence>
<feature type="non-terminal residue" evidence="1">
    <location>
        <position position="1"/>
    </location>
</feature>
<comment type="caution">
    <text evidence="1">The sequence shown here is derived from an EMBL/GenBank/DDBJ whole genome shotgun (WGS) entry which is preliminary data.</text>
</comment>
<sequence length="132" mass="14860">AEACDVSIISPTQDRSCITSWVELDITLRDMTLVHPIYMCTLNKKLFLGGQDPLDRLAPLIDCHQDQLWVQAEVQKPLGVSSKPLFVTNQVTSPKNLSGPRQSQSWAPLRHSCTQQPRKLLPDAVMHHFFAL</sequence>
<gene>
    <name evidence="1" type="ORF">AMECASPLE_039354</name>
</gene>
<organism evidence="1 2">
    <name type="scientific">Ameca splendens</name>
    <dbReference type="NCBI Taxonomy" id="208324"/>
    <lineage>
        <taxon>Eukaryota</taxon>
        <taxon>Metazoa</taxon>
        <taxon>Chordata</taxon>
        <taxon>Craniata</taxon>
        <taxon>Vertebrata</taxon>
        <taxon>Euteleostomi</taxon>
        <taxon>Actinopterygii</taxon>
        <taxon>Neopterygii</taxon>
        <taxon>Teleostei</taxon>
        <taxon>Neoteleostei</taxon>
        <taxon>Acanthomorphata</taxon>
        <taxon>Ovalentaria</taxon>
        <taxon>Atherinomorphae</taxon>
        <taxon>Cyprinodontiformes</taxon>
        <taxon>Goodeidae</taxon>
        <taxon>Ameca</taxon>
    </lineage>
</organism>
<dbReference type="Proteomes" id="UP001469553">
    <property type="component" value="Unassembled WGS sequence"/>
</dbReference>
<name>A0ABV0YK89_9TELE</name>
<proteinExistence type="predicted"/>
<accession>A0ABV0YK89</accession>
<evidence type="ECO:0000313" key="2">
    <source>
        <dbReference type="Proteomes" id="UP001469553"/>
    </source>
</evidence>
<reference evidence="1 2" key="1">
    <citation type="submission" date="2021-06" db="EMBL/GenBank/DDBJ databases">
        <authorList>
            <person name="Palmer J.M."/>
        </authorList>
    </citation>
    <scope>NUCLEOTIDE SEQUENCE [LARGE SCALE GENOMIC DNA]</scope>
    <source>
        <strain evidence="1 2">AS_MEX2019</strain>
        <tissue evidence="1">Muscle</tissue>
    </source>
</reference>